<gene>
    <name evidence="1" type="ORF">EGI31_22210</name>
</gene>
<dbReference type="RefSeq" id="WP_255039376.1">
    <property type="nucleotide sequence ID" value="NZ_RJUF01000186.1"/>
</dbReference>
<accession>A0AAE3H7Q6</accession>
<dbReference type="Proteomes" id="UP001204144">
    <property type="component" value="Unassembled WGS sequence"/>
</dbReference>
<evidence type="ECO:0000313" key="1">
    <source>
        <dbReference type="EMBL" id="MCP9765659.1"/>
    </source>
</evidence>
<organism evidence="1 2">
    <name type="scientific">Lacihabitans soyangensis</name>
    <dbReference type="NCBI Taxonomy" id="869394"/>
    <lineage>
        <taxon>Bacteria</taxon>
        <taxon>Pseudomonadati</taxon>
        <taxon>Bacteroidota</taxon>
        <taxon>Cytophagia</taxon>
        <taxon>Cytophagales</taxon>
        <taxon>Leadbetterellaceae</taxon>
        <taxon>Lacihabitans</taxon>
    </lineage>
</organism>
<proteinExistence type="predicted"/>
<keyword evidence="2" id="KW-1185">Reference proteome</keyword>
<reference evidence="1 2" key="1">
    <citation type="submission" date="2018-11" db="EMBL/GenBank/DDBJ databases">
        <title>Novel bacteria species description.</title>
        <authorList>
            <person name="Han J.-H."/>
        </authorList>
    </citation>
    <scope>NUCLEOTIDE SEQUENCE [LARGE SCALE GENOMIC DNA]</scope>
    <source>
        <strain evidence="1 2">KCTC23259</strain>
    </source>
</reference>
<sequence length="131" mass="15459">MSILNIVALKVYLLLLIQFQEARRVQICFYDSERQPIDLRYYWIDTNDTEKEYPMQMMQHAIDQHQEMVVWKKSVQIVFQRKNGDLGYFGLHVKQPGRFNVIINDGIYVKCKSDCVGFRKTVLPDVTVEAP</sequence>
<comment type="caution">
    <text evidence="1">The sequence shown here is derived from an EMBL/GenBank/DDBJ whole genome shotgun (WGS) entry which is preliminary data.</text>
</comment>
<dbReference type="EMBL" id="RJUF01000186">
    <property type="protein sequence ID" value="MCP9765659.1"/>
    <property type="molecule type" value="Genomic_DNA"/>
</dbReference>
<protein>
    <submittedName>
        <fullName evidence="1">Uncharacterized protein</fullName>
    </submittedName>
</protein>
<evidence type="ECO:0000313" key="2">
    <source>
        <dbReference type="Proteomes" id="UP001204144"/>
    </source>
</evidence>
<dbReference type="AlphaFoldDB" id="A0AAE3H7Q6"/>
<name>A0AAE3H7Q6_9BACT</name>